<dbReference type="EMBL" id="CM037625">
    <property type="protein sequence ID" value="KAH7998672.1"/>
    <property type="molecule type" value="Genomic_DNA"/>
</dbReference>
<keyword evidence="2" id="KW-1185">Reference proteome</keyword>
<sequence>MEFEKAVLENLSGVRKVFEKMENKFAQTPEKVTGTSDKKSWDSVEISQRKNKLPEMSVRRIYIHEWEMPMKSKQAKETMKLIAQVPEPVKTSLQKEGNQTPMKAVQKNGFIMEVGTVT</sequence>
<dbReference type="Proteomes" id="UP000827872">
    <property type="component" value="Linkage Group LG12"/>
</dbReference>
<name>A0ACB8F0U3_9SAUR</name>
<reference evidence="1" key="1">
    <citation type="submission" date="2021-08" db="EMBL/GenBank/DDBJ databases">
        <title>The first chromosome-level gecko genome reveals the dynamic sex chromosomes of Neotropical dwarf geckos (Sphaerodactylidae: Sphaerodactylus).</title>
        <authorList>
            <person name="Pinto B.J."/>
            <person name="Keating S.E."/>
            <person name="Gamble T."/>
        </authorList>
    </citation>
    <scope>NUCLEOTIDE SEQUENCE</scope>
    <source>
        <strain evidence="1">TG3544</strain>
    </source>
</reference>
<evidence type="ECO:0000313" key="2">
    <source>
        <dbReference type="Proteomes" id="UP000827872"/>
    </source>
</evidence>
<gene>
    <name evidence="1" type="ORF">K3G42_018881</name>
</gene>
<proteinExistence type="predicted"/>
<protein>
    <submittedName>
        <fullName evidence="1">Uncharacterized protein</fullName>
    </submittedName>
</protein>
<organism evidence="1 2">
    <name type="scientific">Sphaerodactylus townsendi</name>
    <dbReference type="NCBI Taxonomy" id="933632"/>
    <lineage>
        <taxon>Eukaryota</taxon>
        <taxon>Metazoa</taxon>
        <taxon>Chordata</taxon>
        <taxon>Craniata</taxon>
        <taxon>Vertebrata</taxon>
        <taxon>Euteleostomi</taxon>
        <taxon>Lepidosauria</taxon>
        <taxon>Squamata</taxon>
        <taxon>Bifurcata</taxon>
        <taxon>Gekkota</taxon>
        <taxon>Sphaerodactylidae</taxon>
        <taxon>Sphaerodactylus</taxon>
    </lineage>
</organism>
<comment type="caution">
    <text evidence="1">The sequence shown here is derived from an EMBL/GenBank/DDBJ whole genome shotgun (WGS) entry which is preliminary data.</text>
</comment>
<accession>A0ACB8F0U3</accession>
<evidence type="ECO:0000313" key="1">
    <source>
        <dbReference type="EMBL" id="KAH7998672.1"/>
    </source>
</evidence>